<dbReference type="EMBL" id="GBXM01104447">
    <property type="protein sequence ID" value="JAH04130.1"/>
    <property type="molecule type" value="Transcribed_RNA"/>
</dbReference>
<dbReference type="AlphaFoldDB" id="A0A0E9PJ65"/>
<accession>A0A0E9PJ65</accession>
<reference evidence="1" key="2">
    <citation type="journal article" date="2015" name="Fish Shellfish Immunol.">
        <title>Early steps in the European eel (Anguilla anguilla)-Vibrio vulnificus interaction in the gills: Role of the RtxA13 toxin.</title>
        <authorList>
            <person name="Callol A."/>
            <person name="Pajuelo D."/>
            <person name="Ebbesson L."/>
            <person name="Teles M."/>
            <person name="MacKenzie S."/>
            <person name="Amaro C."/>
        </authorList>
    </citation>
    <scope>NUCLEOTIDE SEQUENCE</scope>
</reference>
<reference evidence="1" key="1">
    <citation type="submission" date="2014-11" db="EMBL/GenBank/DDBJ databases">
        <authorList>
            <person name="Amaro Gonzalez C."/>
        </authorList>
    </citation>
    <scope>NUCLEOTIDE SEQUENCE</scope>
</reference>
<sequence>MAPQKLFMFSSSKQSCFALG</sequence>
<proteinExistence type="predicted"/>
<evidence type="ECO:0000313" key="1">
    <source>
        <dbReference type="EMBL" id="JAH04130.1"/>
    </source>
</evidence>
<organism evidence="1">
    <name type="scientific">Anguilla anguilla</name>
    <name type="common">European freshwater eel</name>
    <name type="synonym">Muraena anguilla</name>
    <dbReference type="NCBI Taxonomy" id="7936"/>
    <lineage>
        <taxon>Eukaryota</taxon>
        <taxon>Metazoa</taxon>
        <taxon>Chordata</taxon>
        <taxon>Craniata</taxon>
        <taxon>Vertebrata</taxon>
        <taxon>Euteleostomi</taxon>
        <taxon>Actinopterygii</taxon>
        <taxon>Neopterygii</taxon>
        <taxon>Teleostei</taxon>
        <taxon>Anguilliformes</taxon>
        <taxon>Anguillidae</taxon>
        <taxon>Anguilla</taxon>
    </lineage>
</organism>
<name>A0A0E9PJ65_ANGAN</name>
<protein>
    <submittedName>
        <fullName evidence="1">Uncharacterized protein</fullName>
    </submittedName>
</protein>